<comment type="caution">
    <text evidence="4">The sequence shown here is derived from an EMBL/GenBank/DDBJ whole genome shotgun (WGS) entry which is preliminary data.</text>
</comment>
<keyword evidence="3" id="KW-0732">Signal</keyword>
<feature type="compositionally biased region" description="Low complexity" evidence="1">
    <location>
        <begin position="106"/>
        <end position="124"/>
    </location>
</feature>
<accession>A0AAD7SU76</accession>
<keyword evidence="5" id="KW-1185">Reference proteome</keyword>
<evidence type="ECO:0000256" key="3">
    <source>
        <dbReference type="SAM" id="SignalP"/>
    </source>
</evidence>
<evidence type="ECO:0000313" key="4">
    <source>
        <dbReference type="EMBL" id="KAJ8408758.1"/>
    </source>
</evidence>
<sequence length="320" mass="35013">MATRRKMGQSLKNYCAFSVFTLVLLLSSICHSSPIVGSEESNLDKNDQSRPEIPNPPASDSSIPLAPTKASAPLPQTDLTEEKKNLTGQLAQDEAPNKTANSIISTTTTTTTTTTAAPPAKAPTTPVPAKPKEPTEPPGLPTAKDSPPKADLAPLHPSFEDSSPTSPVADLAVYEDEDDDDGDNDGDYLNGPVVLDEDLPDEDRGLDRDVDEVEFLENTGKDLAVLSQAENAGKVAVRMKDTTIYTGQDEDSHFFFHLVIIAFLVAIVYITYHNKRKIFLLAQSRRWRDGLCSRSVDYHRLDQNVNDAMPSLKMTHDYIF</sequence>
<evidence type="ECO:0000256" key="1">
    <source>
        <dbReference type="SAM" id="MobiDB-lite"/>
    </source>
</evidence>
<feature type="transmembrane region" description="Helical" evidence="2">
    <location>
        <begin position="254"/>
        <end position="272"/>
    </location>
</feature>
<keyword evidence="2" id="KW-0472">Membrane</keyword>
<dbReference type="PANTHER" id="PTHR16502">
    <property type="entry name" value="KERATINOCYTE-ASSOCIATED TRANSMEMBRANE PROTEIN 2"/>
    <property type="match status" value="1"/>
</dbReference>
<proteinExistence type="predicted"/>
<dbReference type="Pfam" id="PF17818">
    <property type="entry name" value="KCT2"/>
    <property type="match status" value="1"/>
</dbReference>
<dbReference type="AlphaFoldDB" id="A0AAD7SU76"/>
<evidence type="ECO:0000313" key="5">
    <source>
        <dbReference type="Proteomes" id="UP001221898"/>
    </source>
</evidence>
<feature type="compositionally biased region" description="Acidic residues" evidence="1">
    <location>
        <begin position="173"/>
        <end position="186"/>
    </location>
</feature>
<dbReference type="PANTHER" id="PTHR16502:SF0">
    <property type="entry name" value="KERATINOCYTE-ASSOCIATED TRANSMEMBRANE PROTEIN 2"/>
    <property type="match status" value="1"/>
</dbReference>
<evidence type="ECO:0000256" key="2">
    <source>
        <dbReference type="SAM" id="Phobius"/>
    </source>
</evidence>
<keyword evidence="2" id="KW-0812">Transmembrane</keyword>
<evidence type="ECO:0008006" key="6">
    <source>
        <dbReference type="Google" id="ProtNLM"/>
    </source>
</evidence>
<name>A0AAD7SU76_9TELE</name>
<protein>
    <recommendedName>
        <fullName evidence="6">Keratinocyte-associated transmembrane protein 2</fullName>
    </recommendedName>
</protein>
<organism evidence="4 5">
    <name type="scientific">Aldrovandia affinis</name>
    <dbReference type="NCBI Taxonomy" id="143900"/>
    <lineage>
        <taxon>Eukaryota</taxon>
        <taxon>Metazoa</taxon>
        <taxon>Chordata</taxon>
        <taxon>Craniata</taxon>
        <taxon>Vertebrata</taxon>
        <taxon>Euteleostomi</taxon>
        <taxon>Actinopterygii</taxon>
        <taxon>Neopterygii</taxon>
        <taxon>Teleostei</taxon>
        <taxon>Notacanthiformes</taxon>
        <taxon>Halosauridae</taxon>
        <taxon>Aldrovandia</taxon>
    </lineage>
</organism>
<reference evidence="4" key="1">
    <citation type="journal article" date="2023" name="Science">
        <title>Genome structures resolve the early diversification of teleost fishes.</title>
        <authorList>
            <person name="Parey E."/>
            <person name="Louis A."/>
            <person name="Montfort J."/>
            <person name="Bouchez O."/>
            <person name="Roques C."/>
            <person name="Iampietro C."/>
            <person name="Lluch J."/>
            <person name="Castinel A."/>
            <person name="Donnadieu C."/>
            <person name="Desvignes T."/>
            <person name="Floi Bucao C."/>
            <person name="Jouanno E."/>
            <person name="Wen M."/>
            <person name="Mejri S."/>
            <person name="Dirks R."/>
            <person name="Jansen H."/>
            <person name="Henkel C."/>
            <person name="Chen W.J."/>
            <person name="Zahm M."/>
            <person name="Cabau C."/>
            <person name="Klopp C."/>
            <person name="Thompson A.W."/>
            <person name="Robinson-Rechavi M."/>
            <person name="Braasch I."/>
            <person name="Lecointre G."/>
            <person name="Bobe J."/>
            <person name="Postlethwait J.H."/>
            <person name="Berthelot C."/>
            <person name="Roest Crollius H."/>
            <person name="Guiguen Y."/>
        </authorList>
    </citation>
    <scope>NUCLEOTIDE SEQUENCE</scope>
    <source>
        <strain evidence="4">NC1722</strain>
    </source>
</reference>
<keyword evidence="2" id="KW-1133">Transmembrane helix</keyword>
<feature type="region of interest" description="Disordered" evidence="1">
    <location>
        <begin position="37"/>
        <end position="204"/>
    </location>
</feature>
<dbReference type="Proteomes" id="UP001221898">
    <property type="component" value="Unassembled WGS sequence"/>
</dbReference>
<dbReference type="EMBL" id="JAINUG010000033">
    <property type="protein sequence ID" value="KAJ8408758.1"/>
    <property type="molecule type" value="Genomic_DNA"/>
</dbReference>
<dbReference type="InterPro" id="IPR037645">
    <property type="entry name" value="KCT2"/>
</dbReference>
<feature type="signal peptide" evidence="3">
    <location>
        <begin position="1"/>
        <end position="32"/>
    </location>
</feature>
<feature type="chain" id="PRO_5042261517" description="Keratinocyte-associated transmembrane protein 2" evidence="3">
    <location>
        <begin position="33"/>
        <end position="320"/>
    </location>
</feature>
<gene>
    <name evidence="4" type="ORF">AAFF_G00245760</name>
</gene>